<name>A0A0D2M9H9_HYPSF</name>
<dbReference type="Pfam" id="PF20152">
    <property type="entry name" value="DUF6534"/>
    <property type="match status" value="1"/>
</dbReference>
<keyword evidence="1" id="KW-0812">Transmembrane</keyword>
<dbReference type="STRING" id="945553.A0A0D2M9H9"/>
<dbReference type="OrthoDB" id="3010870at2759"/>
<feature type="transmembrane region" description="Helical" evidence="1">
    <location>
        <begin position="157"/>
        <end position="176"/>
    </location>
</feature>
<protein>
    <recommendedName>
        <fullName evidence="2">DUF6534 domain-containing protein</fullName>
    </recommendedName>
</protein>
<organism evidence="3 4">
    <name type="scientific">Hypholoma sublateritium (strain FD-334 SS-4)</name>
    <dbReference type="NCBI Taxonomy" id="945553"/>
    <lineage>
        <taxon>Eukaryota</taxon>
        <taxon>Fungi</taxon>
        <taxon>Dikarya</taxon>
        <taxon>Basidiomycota</taxon>
        <taxon>Agaricomycotina</taxon>
        <taxon>Agaricomycetes</taxon>
        <taxon>Agaricomycetidae</taxon>
        <taxon>Agaricales</taxon>
        <taxon>Agaricineae</taxon>
        <taxon>Strophariaceae</taxon>
        <taxon>Hypholoma</taxon>
    </lineage>
</organism>
<keyword evidence="1" id="KW-0472">Membrane</keyword>
<reference evidence="4" key="1">
    <citation type="submission" date="2014-04" db="EMBL/GenBank/DDBJ databases">
        <title>Evolutionary Origins and Diversification of the Mycorrhizal Mutualists.</title>
        <authorList>
            <consortium name="DOE Joint Genome Institute"/>
            <consortium name="Mycorrhizal Genomics Consortium"/>
            <person name="Kohler A."/>
            <person name="Kuo A."/>
            <person name="Nagy L.G."/>
            <person name="Floudas D."/>
            <person name="Copeland A."/>
            <person name="Barry K.W."/>
            <person name="Cichocki N."/>
            <person name="Veneault-Fourrey C."/>
            <person name="LaButti K."/>
            <person name="Lindquist E.A."/>
            <person name="Lipzen A."/>
            <person name="Lundell T."/>
            <person name="Morin E."/>
            <person name="Murat C."/>
            <person name="Riley R."/>
            <person name="Ohm R."/>
            <person name="Sun H."/>
            <person name="Tunlid A."/>
            <person name="Henrissat B."/>
            <person name="Grigoriev I.V."/>
            <person name="Hibbett D.S."/>
            <person name="Martin F."/>
        </authorList>
    </citation>
    <scope>NUCLEOTIDE SEQUENCE [LARGE SCALE GENOMIC DNA]</scope>
    <source>
        <strain evidence="4">FD-334 SS-4</strain>
    </source>
</reference>
<dbReference type="Proteomes" id="UP000054270">
    <property type="component" value="Unassembled WGS sequence"/>
</dbReference>
<keyword evidence="4" id="KW-1185">Reference proteome</keyword>
<dbReference type="OMA" id="PFRICET"/>
<accession>A0A0D2M9H9</accession>
<feature type="transmembrane region" description="Helical" evidence="1">
    <location>
        <begin position="12"/>
        <end position="33"/>
    </location>
</feature>
<dbReference type="PANTHER" id="PTHR40465:SF1">
    <property type="entry name" value="DUF6534 DOMAIN-CONTAINING PROTEIN"/>
    <property type="match status" value="1"/>
</dbReference>
<gene>
    <name evidence="3" type="ORF">HYPSUDRAFT_43569</name>
</gene>
<feature type="transmembrane region" description="Helical" evidence="1">
    <location>
        <begin position="197"/>
        <end position="221"/>
    </location>
</feature>
<evidence type="ECO:0000313" key="3">
    <source>
        <dbReference type="EMBL" id="KJA19993.1"/>
    </source>
</evidence>
<proteinExistence type="predicted"/>
<dbReference type="PANTHER" id="PTHR40465">
    <property type="entry name" value="CHROMOSOME 1, WHOLE GENOME SHOTGUN SEQUENCE"/>
    <property type="match status" value="1"/>
</dbReference>
<feature type="transmembrane region" description="Helical" evidence="1">
    <location>
        <begin position="85"/>
        <end position="104"/>
    </location>
</feature>
<evidence type="ECO:0000256" key="1">
    <source>
        <dbReference type="SAM" id="Phobius"/>
    </source>
</evidence>
<dbReference type="EMBL" id="KN817571">
    <property type="protein sequence ID" value="KJA19993.1"/>
    <property type="molecule type" value="Genomic_DNA"/>
</dbReference>
<evidence type="ECO:0000259" key="2">
    <source>
        <dbReference type="Pfam" id="PF20152"/>
    </source>
</evidence>
<feature type="domain" description="DUF6534" evidence="2">
    <location>
        <begin position="165"/>
        <end position="251"/>
    </location>
</feature>
<feature type="transmembrane region" description="Helical" evidence="1">
    <location>
        <begin position="116"/>
        <end position="137"/>
    </location>
</feature>
<evidence type="ECO:0000313" key="4">
    <source>
        <dbReference type="Proteomes" id="UP000054270"/>
    </source>
</evidence>
<keyword evidence="1" id="KW-1133">Transmembrane helix</keyword>
<sequence length="305" mass="33856">MSIHLTPLSHKLLGITANWMLFGTLWVQVYLYYVAFPKDTRILKWIVFILLVLETTQTATMTHDAIQALIIECTDPNVFNVIRKVWFSIPLLTGLIACITQGFYCYRIAVLTRSKYAVTLTSMLTLGHLAASIAVAIQTKRAILLTRLLSQKRSLVTIGMSGGCSLACDIVISAIMTHQLKKRDTGFENTHRIIVRLIRLTIETGCITALSTGSVLVLVYLPGHPPYYQLTASISAKTYSNAMMAVLNSRVKVVSNIGAYGAPWWNESVQPNGSNYLAGKAQDILFRKDSETGIERSNMDRCGTF</sequence>
<dbReference type="AlphaFoldDB" id="A0A0D2M9H9"/>
<dbReference type="InterPro" id="IPR045339">
    <property type="entry name" value="DUF6534"/>
</dbReference>